<dbReference type="EMBL" id="CAXDID020000249">
    <property type="protein sequence ID" value="CAL6064201.1"/>
    <property type="molecule type" value="Genomic_DNA"/>
</dbReference>
<reference evidence="3 4" key="2">
    <citation type="submission" date="2024-07" db="EMBL/GenBank/DDBJ databases">
        <authorList>
            <person name="Akdeniz Z."/>
        </authorList>
    </citation>
    <scope>NUCLEOTIDE SEQUENCE [LARGE SCALE GENOMIC DNA]</scope>
</reference>
<accession>A0AA86R669</accession>
<protein>
    <submittedName>
        <fullName evidence="2">SANT/Myb domain</fullName>
    </submittedName>
    <submittedName>
        <fullName evidence="3">SANT/Myb_domain</fullName>
    </submittedName>
</protein>
<dbReference type="Gene3D" id="1.10.10.60">
    <property type="entry name" value="Homeodomain-like"/>
    <property type="match status" value="1"/>
</dbReference>
<dbReference type="EMBL" id="CATOUU010001008">
    <property type="protein sequence ID" value="CAI9966664.1"/>
    <property type="molecule type" value="Genomic_DNA"/>
</dbReference>
<proteinExistence type="predicted"/>
<dbReference type="Pfam" id="PF00249">
    <property type="entry name" value="Myb_DNA-binding"/>
    <property type="match status" value="1"/>
</dbReference>
<sequence>MQRQIQVGEQTSIQDRSKRTWTQDERNKFIILYKEYKRDFKQYVPHFENRTESQIKSFYQNVVHNNKQILKSKNEKHTDVNTNEQSEGLSLIVFESINFELL</sequence>
<dbReference type="SMART" id="SM00717">
    <property type="entry name" value="SANT"/>
    <property type="match status" value="1"/>
</dbReference>
<dbReference type="SUPFAM" id="SSF46689">
    <property type="entry name" value="Homeodomain-like"/>
    <property type="match status" value="1"/>
</dbReference>
<evidence type="ECO:0000313" key="4">
    <source>
        <dbReference type="Proteomes" id="UP001642409"/>
    </source>
</evidence>
<organism evidence="2">
    <name type="scientific">Hexamita inflata</name>
    <dbReference type="NCBI Taxonomy" id="28002"/>
    <lineage>
        <taxon>Eukaryota</taxon>
        <taxon>Metamonada</taxon>
        <taxon>Diplomonadida</taxon>
        <taxon>Hexamitidae</taxon>
        <taxon>Hexamitinae</taxon>
        <taxon>Hexamita</taxon>
    </lineage>
</organism>
<gene>
    <name evidence="3" type="ORF">HINF_LOCUS51241</name>
    <name evidence="2" type="ORF">HINF_LOCUS54309</name>
</gene>
<name>A0AA86R669_9EUKA</name>
<dbReference type="InterPro" id="IPR009057">
    <property type="entry name" value="Homeodomain-like_sf"/>
</dbReference>
<dbReference type="PROSITE" id="PS51294">
    <property type="entry name" value="HTH_MYB"/>
    <property type="match status" value="1"/>
</dbReference>
<comment type="caution">
    <text evidence="2">The sequence shown here is derived from an EMBL/GenBank/DDBJ whole genome shotgun (WGS) entry which is preliminary data.</text>
</comment>
<dbReference type="InterPro" id="IPR001005">
    <property type="entry name" value="SANT/Myb"/>
</dbReference>
<feature type="domain" description="HTH myb-type" evidence="1">
    <location>
        <begin position="13"/>
        <end position="67"/>
    </location>
</feature>
<dbReference type="CDD" id="cd00167">
    <property type="entry name" value="SANT"/>
    <property type="match status" value="1"/>
</dbReference>
<dbReference type="Proteomes" id="UP001642409">
    <property type="component" value="Unassembled WGS sequence"/>
</dbReference>
<keyword evidence="4" id="KW-1185">Reference proteome</keyword>
<evidence type="ECO:0000313" key="2">
    <source>
        <dbReference type="EMBL" id="CAI9966664.1"/>
    </source>
</evidence>
<dbReference type="InterPro" id="IPR017930">
    <property type="entry name" value="Myb_dom"/>
</dbReference>
<evidence type="ECO:0000313" key="3">
    <source>
        <dbReference type="EMBL" id="CAL6064201.1"/>
    </source>
</evidence>
<dbReference type="AlphaFoldDB" id="A0AA86R669"/>
<evidence type="ECO:0000259" key="1">
    <source>
        <dbReference type="PROSITE" id="PS51294"/>
    </source>
</evidence>
<reference evidence="2" key="1">
    <citation type="submission" date="2023-06" db="EMBL/GenBank/DDBJ databases">
        <authorList>
            <person name="Kurt Z."/>
        </authorList>
    </citation>
    <scope>NUCLEOTIDE SEQUENCE</scope>
</reference>